<reference evidence="3" key="1">
    <citation type="submission" date="2025-08" db="UniProtKB">
        <authorList>
            <consortium name="RefSeq"/>
        </authorList>
    </citation>
    <scope>IDENTIFICATION</scope>
    <source>
        <tissue evidence="3">Whole plant</tissue>
    </source>
</reference>
<keyword evidence="2" id="KW-1185">Reference proteome</keyword>
<accession>A0A6P4BT75</accession>
<name>A0A6P4BT75_ARADU</name>
<dbReference type="Gene3D" id="1.10.287.1490">
    <property type="match status" value="1"/>
</dbReference>
<dbReference type="AlphaFoldDB" id="A0A6P4BT75"/>
<dbReference type="RefSeq" id="XP_015947497.1">
    <property type="nucleotide sequence ID" value="XM_016092011.1"/>
</dbReference>
<evidence type="ECO:0000313" key="3">
    <source>
        <dbReference type="RefSeq" id="XP_015947497.1"/>
    </source>
</evidence>
<evidence type="ECO:0000256" key="1">
    <source>
        <dbReference type="SAM" id="MobiDB-lite"/>
    </source>
</evidence>
<proteinExistence type="predicted"/>
<evidence type="ECO:0000313" key="2">
    <source>
        <dbReference type="Proteomes" id="UP000515211"/>
    </source>
</evidence>
<gene>
    <name evidence="3" type="primary">LOC107472488</name>
</gene>
<dbReference type="SUPFAM" id="SSF57997">
    <property type="entry name" value="Tropomyosin"/>
    <property type="match status" value="1"/>
</dbReference>
<organism evidence="2 3">
    <name type="scientific">Arachis duranensis</name>
    <name type="common">Wild peanut</name>
    <dbReference type="NCBI Taxonomy" id="130453"/>
    <lineage>
        <taxon>Eukaryota</taxon>
        <taxon>Viridiplantae</taxon>
        <taxon>Streptophyta</taxon>
        <taxon>Embryophyta</taxon>
        <taxon>Tracheophyta</taxon>
        <taxon>Spermatophyta</taxon>
        <taxon>Magnoliopsida</taxon>
        <taxon>eudicotyledons</taxon>
        <taxon>Gunneridae</taxon>
        <taxon>Pentapetalae</taxon>
        <taxon>rosids</taxon>
        <taxon>fabids</taxon>
        <taxon>Fabales</taxon>
        <taxon>Fabaceae</taxon>
        <taxon>Papilionoideae</taxon>
        <taxon>50 kb inversion clade</taxon>
        <taxon>dalbergioids sensu lato</taxon>
        <taxon>Dalbergieae</taxon>
        <taxon>Pterocarpus clade</taxon>
        <taxon>Arachis</taxon>
    </lineage>
</organism>
<dbReference type="KEGG" id="adu:107472488"/>
<protein>
    <submittedName>
        <fullName evidence="3">Uncharacterized protein LOC107472488</fullName>
    </submittedName>
</protein>
<feature type="compositionally biased region" description="Basic and acidic residues" evidence="1">
    <location>
        <begin position="89"/>
        <end position="106"/>
    </location>
</feature>
<sequence>MEKNFDAGNFIDAQLFPGTEEHFHESSLAGQARWMYRTLLRGAVIARKAEFELSGMESLRRRLESAGKANNDLKREVETLREQLAQSNEKLEAAEKRASTAEKTLEESDTTISRLVERQKTLEGQVGVAQGRVIALEKERDEAVSSKEAFEADLAGWKTKYKEVVKQGKGAILATEEALKAQVKIVVPDFDMSAIGVFKMIKDGKIVDMPSDD</sequence>
<dbReference type="GeneID" id="107472488"/>
<dbReference type="Proteomes" id="UP000515211">
    <property type="component" value="Unplaced"/>
</dbReference>
<feature type="region of interest" description="Disordered" evidence="1">
    <location>
        <begin position="87"/>
        <end position="109"/>
    </location>
</feature>